<gene>
    <name evidence="1" type="ORF">CUNI_LOCUS13013</name>
</gene>
<dbReference type="GO" id="GO:0005634">
    <property type="term" value="C:nucleus"/>
    <property type="evidence" value="ECO:0007669"/>
    <property type="project" value="TreeGrafter"/>
</dbReference>
<dbReference type="PANTHER" id="PTHR23325">
    <property type="entry name" value="SERUM RESPONSE FACTOR-BINDING"/>
    <property type="match status" value="1"/>
</dbReference>
<dbReference type="InterPro" id="IPR037393">
    <property type="entry name" value="Bud22/SRFB1"/>
</dbReference>
<feature type="non-terminal residue" evidence="1">
    <location>
        <position position="1"/>
    </location>
</feature>
<organism evidence="1 2">
    <name type="scientific">Candidula unifasciata</name>
    <dbReference type="NCBI Taxonomy" id="100452"/>
    <lineage>
        <taxon>Eukaryota</taxon>
        <taxon>Metazoa</taxon>
        <taxon>Spiralia</taxon>
        <taxon>Lophotrochozoa</taxon>
        <taxon>Mollusca</taxon>
        <taxon>Gastropoda</taxon>
        <taxon>Heterobranchia</taxon>
        <taxon>Euthyneura</taxon>
        <taxon>Panpulmonata</taxon>
        <taxon>Eupulmonata</taxon>
        <taxon>Stylommatophora</taxon>
        <taxon>Helicina</taxon>
        <taxon>Helicoidea</taxon>
        <taxon>Geomitridae</taxon>
        <taxon>Candidula</taxon>
    </lineage>
</organism>
<proteinExistence type="predicted"/>
<reference evidence="1" key="1">
    <citation type="submission" date="2021-04" db="EMBL/GenBank/DDBJ databases">
        <authorList>
            <consortium name="Molecular Ecology Group"/>
        </authorList>
    </citation>
    <scope>NUCLEOTIDE SEQUENCE</scope>
</reference>
<protein>
    <submittedName>
        <fullName evidence="1">Uncharacterized protein</fullName>
    </submittedName>
</protein>
<evidence type="ECO:0000313" key="1">
    <source>
        <dbReference type="EMBL" id="CAG5127455.1"/>
    </source>
</evidence>
<accession>A0A8S3ZHW2</accession>
<dbReference type="GO" id="GO:0030490">
    <property type="term" value="P:maturation of SSU-rRNA"/>
    <property type="evidence" value="ECO:0007669"/>
    <property type="project" value="TreeGrafter"/>
</dbReference>
<comment type="caution">
    <text evidence="1">The sequence shown here is derived from an EMBL/GenBank/DDBJ whole genome shotgun (WGS) entry which is preliminary data.</text>
</comment>
<dbReference type="EMBL" id="CAJHNH020002684">
    <property type="protein sequence ID" value="CAG5127455.1"/>
    <property type="molecule type" value="Genomic_DNA"/>
</dbReference>
<evidence type="ECO:0000313" key="2">
    <source>
        <dbReference type="Proteomes" id="UP000678393"/>
    </source>
</evidence>
<dbReference type="OrthoDB" id="3364872at2759"/>
<name>A0A8S3ZHW2_9EUPU</name>
<dbReference type="AlphaFoldDB" id="A0A8S3ZHW2"/>
<dbReference type="Proteomes" id="UP000678393">
    <property type="component" value="Unassembled WGS sequence"/>
</dbReference>
<dbReference type="GO" id="GO:0030686">
    <property type="term" value="C:90S preribosome"/>
    <property type="evidence" value="ECO:0007669"/>
    <property type="project" value="TreeGrafter"/>
</dbReference>
<dbReference type="PANTHER" id="PTHR23325:SF1">
    <property type="entry name" value="SERUM RESPONSE FACTOR-BINDING PROTEIN 1"/>
    <property type="match status" value="1"/>
</dbReference>
<keyword evidence="2" id="KW-1185">Reference proteome</keyword>
<sequence>MDSRSIDFAKTASIDLMTLNNKVVNMRQVVKRAKVHVISKLCRHIHKLKMKQGTEEHKAKNLRKAERLIEEIDSMKVRFYA</sequence>